<feature type="signal peptide" evidence="1">
    <location>
        <begin position="1"/>
        <end position="17"/>
    </location>
</feature>
<dbReference type="Proteomes" id="UP000181903">
    <property type="component" value="Chromosome I"/>
</dbReference>
<evidence type="ECO:0000313" key="3">
    <source>
        <dbReference type="Proteomes" id="UP000181903"/>
    </source>
</evidence>
<gene>
    <name evidence="2" type="ORF">SAMN04490208_5220</name>
</gene>
<proteinExistence type="predicted"/>
<sequence>MRVIFVLLMMISAHAFAGCDSIADSDQKATVAATRSSTGIYVLNAML</sequence>
<organism evidence="2 3">
    <name type="scientific">Pseudomonas poae</name>
    <dbReference type="NCBI Taxonomy" id="200451"/>
    <lineage>
        <taxon>Bacteria</taxon>
        <taxon>Pseudomonadati</taxon>
        <taxon>Pseudomonadota</taxon>
        <taxon>Gammaproteobacteria</taxon>
        <taxon>Pseudomonadales</taxon>
        <taxon>Pseudomonadaceae</taxon>
        <taxon>Pseudomonas</taxon>
    </lineage>
</organism>
<dbReference type="PROSITE" id="PS51257">
    <property type="entry name" value="PROKAR_LIPOPROTEIN"/>
    <property type="match status" value="1"/>
</dbReference>
<evidence type="ECO:0000313" key="2">
    <source>
        <dbReference type="EMBL" id="SDO86329.1"/>
    </source>
</evidence>
<name>A0ABY0S6I6_9PSED</name>
<evidence type="ECO:0000256" key="1">
    <source>
        <dbReference type="SAM" id="SignalP"/>
    </source>
</evidence>
<accession>A0ABY0S6I6</accession>
<keyword evidence="3" id="KW-1185">Reference proteome</keyword>
<keyword evidence="1" id="KW-0732">Signal</keyword>
<reference evidence="2 3" key="1">
    <citation type="submission" date="2016-10" db="EMBL/GenBank/DDBJ databases">
        <authorList>
            <person name="Varghese N."/>
            <person name="Submissions S."/>
        </authorList>
    </citation>
    <scope>NUCLEOTIDE SEQUENCE [LARGE SCALE GENOMIC DNA]</scope>
    <source>
        <strain evidence="2 3">BS2776</strain>
    </source>
</reference>
<protein>
    <submittedName>
        <fullName evidence="2">Uncharacterized protein</fullName>
    </submittedName>
</protein>
<dbReference type="EMBL" id="LT629706">
    <property type="protein sequence ID" value="SDO86329.1"/>
    <property type="molecule type" value="Genomic_DNA"/>
</dbReference>
<feature type="chain" id="PRO_5046838879" evidence="1">
    <location>
        <begin position="18"/>
        <end position="47"/>
    </location>
</feature>